<dbReference type="PANTHER" id="PTHR31291:SF2">
    <property type="entry name" value="ALPHA-KETOGLUTARATE-DEPENDENT DIOXYGENASE FTO"/>
    <property type="match status" value="1"/>
</dbReference>
<evidence type="ECO:0000259" key="2">
    <source>
        <dbReference type="SMART" id="SM01223"/>
    </source>
</evidence>
<comment type="caution">
    <text evidence="3">The sequence shown here is derived from an EMBL/GenBank/DDBJ whole genome shotgun (WGS) entry which is preliminary data.</text>
</comment>
<protein>
    <recommendedName>
        <fullName evidence="2">Alpha-ketoglutarate-dependent dioxygenase FTO catalytic domain-containing protein</fullName>
    </recommendedName>
</protein>
<sequence>MNTYIQWRSAYSKIILLQAKHIPENVHQSAQKAFLSLFHHGCLFRDLVRLKGKDILTPVSRILIGNPGCTYKYLNTRLFAVPWGSEDLSISHTESFKAFSDLNEFLYSQTLCELQNYKNTQEDANIVESSGMKGNIKWNQNSSALKDEKKDICCMDLYNVTLINYMDPQDMDYLKEEPYFGMGKMAVSWHHDENLVEQSTVAVYNYTYEESASNQYVKEDPTSWHVGLKIAWDAKTPGLIVPLNSGDSYFML</sequence>
<dbReference type="AlphaFoldDB" id="A0A8T2KIY9"/>
<reference evidence="3" key="1">
    <citation type="thesis" date="2020" institute="ProQuest LLC" country="789 East Eisenhower Parkway, Ann Arbor, MI, USA">
        <title>Comparative Genomics and Chromosome Evolution.</title>
        <authorList>
            <person name="Mudd A.B."/>
        </authorList>
    </citation>
    <scope>NUCLEOTIDE SEQUENCE</scope>
    <source>
        <strain evidence="3">Female2</strain>
        <tissue evidence="3">Blood</tissue>
    </source>
</reference>
<dbReference type="GO" id="GO:0042245">
    <property type="term" value="P:RNA repair"/>
    <property type="evidence" value="ECO:0007669"/>
    <property type="project" value="InterPro"/>
</dbReference>
<dbReference type="GO" id="GO:1990931">
    <property type="term" value="F:mRNA N6-methyladenosine dioxygenase activity"/>
    <property type="evidence" value="ECO:0007669"/>
    <property type="project" value="TreeGrafter"/>
</dbReference>
<name>A0A8T2KIY9_9PIPI</name>
<dbReference type="InterPro" id="IPR024367">
    <property type="entry name" value="FTO_cat_dom"/>
</dbReference>
<dbReference type="OrthoDB" id="46257at2759"/>
<organism evidence="3 4">
    <name type="scientific">Hymenochirus boettgeri</name>
    <name type="common">Congo dwarf clawed frog</name>
    <dbReference type="NCBI Taxonomy" id="247094"/>
    <lineage>
        <taxon>Eukaryota</taxon>
        <taxon>Metazoa</taxon>
        <taxon>Chordata</taxon>
        <taxon>Craniata</taxon>
        <taxon>Vertebrata</taxon>
        <taxon>Euteleostomi</taxon>
        <taxon>Amphibia</taxon>
        <taxon>Batrachia</taxon>
        <taxon>Anura</taxon>
        <taxon>Pipoidea</taxon>
        <taxon>Pipidae</taxon>
        <taxon>Pipinae</taxon>
        <taxon>Hymenochirus</taxon>
    </lineage>
</organism>
<gene>
    <name evidence="3" type="ORF">GDO86_001537</name>
</gene>
<dbReference type="PANTHER" id="PTHR31291">
    <property type="entry name" value="ALPHA-KETOGLUTARATE-DEPENDENT DIOXYGENASE FTO"/>
    <property type="match status" value="1"/>
</dbReference>
<dbReference type="GO" id="GO:0040014">
    <property type="term" value="P:regulation of multicellular organism growth"/>
    <property type="evidence" value="ECO:0007669"/>
    <property type="project" value="InterPro"/>
</dbReference>
<dbReference type="Proteomes" id="UP000812440">
    <property type="component" value="Chromosome 1"/>
</dbReference>
<keyword evidence="4" id="KW-1185">Reference proteome</keyword>
<evidence type="ECO:0000313" key="4">
    <source>
        <dbReference type="Proteomes" id="UP000812440"/>
    </source>
</evidence>
<dbReference type="Gene3D" id="2.60.120.590">
    <property type="entry name" value="Alpha-ketoglutarate-dependent dioxygenase AlkB-like"/>
    <property type="match status" value="1"/>
</dbReference>
<dbReference type="InterPro" id="IPR037151">
    <property type="entry name" value="AlkB-like_sf"/>
</dbReference>
<dbReference type="GO" id="GO:0006307">
    <property type="term" value="P:DNA alkylation repair"/>
    <property type="evidence" value="ECO:0007669"/>
    <property type="project" value="InterPro"/>
</dbReference>
<dbReference type="GO" id="GO:0008198">
    <property type="term" value="F:ferrous iron binding"/>
    <property type="evidence" value="ECO:0007669"/>
    <property type="project" value="TreeGrafter"/>
</dbReference>
<accession>A0A8T2KIY9</accession>
<dbReference type="GO" id="GO:0035516">
    <property type="term" value="F:broad specificity oxidative DNA demethylase activity"/>
    <property type="evidence" value="ECO:0007669"/>
    <property type="project" value="InterPro"/>
</dbReference>
<dbReference type="InterPro" id="IPR032868">
    <property type="entry name" value="FTO"/>
</dbReference>
<dbReference type="SMART" id="SM01223">
    <property type="entry name" value="FTO_NTD"/>
    <property type="match status" value="1"/>
</dbReference>
<feature type="domain" description="Alpha-ketoglutarate-dependent dioxygenase FTO catalytic" evidence="2">
    <location>
        <begin position="2"/>
        <end position="252"/>
    </location>
</feature>
<proteinExistence type="predicted"/>
<evidence type="ECO:0000313" key="3">
    <source>
        <dbReference type="EMBL" id="KAG8455377.1"/>
    </source>
</evidence>
<feature type="non-terminal residue" evidence="3">
    <location>
        <position position="252"/>
    </location>
</feature>
<dbReference type="EMBL" id="JAACNH010000001">
    <property type="protein sequence ID" value="KAG8455377.1"/>
    <property type="molecule type" value="Genomic_DNA"/>
</dbReference>
<comment type="cofactor">
    <cofactor evidence="1">
        <name>Fe(2+)</name>
        <dbReference type="ChEBI" id="CHEBI:29033"/>
    </cofactor>
</comment>
<evidence type="ECO:0000256" key="1">
    <source>
        <dbReference type="ARBA" id="ARBA00001954"/>
    </source>
</evidence>
<dbReference type="Pfam" id="PF12933">
    <property type="entry name" value="FTO_NTD"/>
    <property type="match status" value="1"/>
</dbReference>